<dbReference type="OrthoDB" id="9810734at2"/>
<feature type="compositionally biased region" description="Basic residues" evidence="3">
    <location>
        <begin position="250"/>
        <end position="260"/>
    </location>
</feature>
<evidence type="ECO:0000313" key="4">
    <source>
        <dbReference type="EMBL" id="ATZ94739.1"/>
    </source>
</evidence>
<feature type="region of interest" description="Disordered" evidence="3">
    <location>
        <begin position="229"/>
        <end position="260"/>
    </location>
</feature>
<keyword evidence="5" id="KW-1185">Reference proteome</keyword>
<dbReference type="Gene3D" id="3.40.50.720">
    <property type="entry name" value="NAD(P)-binding Rossmann-like Domain"/>
    <property type="match status" value="1"/>
</dbReference>
<reference evidence="5" key="1">
    <citation type="journal article" date="2018" name="Genome Announc.">
        <title>Complete genome sequence of a Dickeya fangzhongdai type strain causing bleeding canker of pear tree trunks.</title>
        <authorList>
            <person name="Zhao Y."/>
            <person name="Tian Y."/>
            <person name="Li X."/>
            <person name="Hu B."/>
        </authorList>
    </citation>
    <scope>NUCLEOTIDE SEQUENCE [LARGE SCALE GENOMIC DNA]</scope>
    <source>
        <strain evidence="5">DSM 101947</strain>
    </source>
</reference>
<dbReference type="InterPro" id="IPR036291">
    <property type="entry name" value="NAD(P)-bd_dom_sf"/>
</dbReference>
<sequence length="260" mass="27206">MTKPFALVTGGSAGIGLEIARLLAKDGNDLIITGREKRVLQAAEELRKFGVEVLPVQSDLSTEAGNAAVLDALASTGRPLGIAVLNAGIAIGGAFIDIPLDRHLQLIALNVISPVRLAHAVIPGMVANGGGKLLLVSSLSATTPTPYESVYGPSKAFLSSFGHSIREELSGTGVQVTILHPGATATNFHARAGMGNTGFGDNSWKNDPALVARQGYDALMRGETSLIGGDEATQEAGREHKCLSEEEKARRHAKMARPKR</sequence>
<name>A0A2K8QMI8_9GAMM</name>
<evidence type="ECO:0000313" key="5">
    <source>
        <dbReference type="Proteomes" id="UP000231901"/>
    </source>
</evidence>
<dbReference type="GO" id="GO:0016020">
    <property type="term" value="C:membrane"/>
    <property type="evidence" value="ECO:0007669"/>
    <property type="project" value="TreeGrafter"/>
</dbReference>
<dbReference type="EMBL" id="CP025003">
    <property type="protein sequence ID" value="ATZ94739.1"/>
    <property type="molecule type" value="Genomic_DNA"/>
</dbReference>
<dbReference type="CDD" id="cd05233">
    <property type="entry name" value="SDR_c"/>
    <property type="match status" value="1"/>
</dbReference>
<evidence type="ECO:0000256" key="1">
    <source>
        <dbReference type="ARBA" id="ARBA00006484"/>
    </source>
</evidence>
<evidence type="ECO:0000256" key="2">
    <source>
        <dbReference type="ARBA" id="ARBA00023002"/>
    </source>
</evidence>
<feature type="compositionally biased region" description="Basic and acidic residues" evidence="3">
    <location>
        <begin position="236"/>
        <end position="249"/>
    </location>
</feature>
<dbReference type="Proteomes" id="UP000231901">
    <property type="component" value="Chromosome"/>
</dbReference>
<dbReference type="PANTHER" id="PTHR44196:SF2">
    <property type="entry name" value="SHORT-CHAIN DEHYDROGENASE-RELATED"/>
    <property type="match status" value="1"/>
</dbReference>
<dbReference type="RefSeq" id="WP_049854100.1">
    <property type="nucleotide sequence ID" value="NZ_BMJF01000002.1"/>
</dbReference>
<proteinExistence type="inferred from homology"/>
<keyword evidence="2" id="KW-0560">Oxidoreductase</keyword>
<dbReference type="KEGG" id="dfn:CVE23_12580"/>
<evidence type="ECO:0000256" key="3">
    <source>
        <dbReference type="SAM" id="MobiDB-lite"/>
    </source>
</evidence>
<dbReference type="Pfam" id="PF00106">
    <property type="entry name" value="adh_short"/>
    <property type="match status" value="1"/>
</dbReference>
<dbReference type="SUPFAM" id="SSF51735">
    <property type="entry name" value="NAD(P)-binding Rossmann-fold domains"/>
    <property type="match status" value="1"/>
</dbReference>
<dbReference type="InterPro" id="IPR002347">
    <property type="entry name" value="SDR_fam"/>
</dbReference>
<dbReference type="PANTHER" id="PTHR44196">
    <property type="entry name" value="DEHYDROGENASE/REDUCTASE SDR FAMILY MEMBER 7B"/>
    <property type="match status" value="1"/>
</dbReference>
<dbReference type="PRINTS" id="PR00081">
    <property type="entry name" value="GDHRDH"/>
</dbReference>
<dbReference type="AlphaFoldDB" id="A0A2K8QMI8"/>
<protein>
    <submittedName>
        <fullName evidence="4">Oxidoreductase</fullName>
    </submittedName>
</protein>
<dbReference type="GO" id="GO:0016491">
    <property type="term" value="F:oxidoreductase activity"/>
    <property type="evidence" value="ECO:0007669"/>
    <property type="project" value="UniProtKB-KW"/>
</dbReference>
<organism evidence="4 5">
    <name type="scientific">Dickeya fangzhongdai</name>
    <dbReference type="NCBI Taxonomy" id="1778540"/>
    <lineage>
        <taxon>Bacteria</taxon>
        <taxon>Pseudomonadati</taxon>
        <taxon>Pseudomonadota</taxon>
        <taxon>Gammaproteobacteria</taxon>
        <taxon>Enterobacterales</taxon>
        <taxon>Pectobacteriaceae</taxon>
        <taxon>Dickeya</taxon>
    </lineage>
</organism>
<gene>
    <name evidence="4" type="ORF">CVE23_12580</name>
</gene>
<dbReference type="GeneID" id="66565167"/>
<comment type="similarity">
    <text evidence="1">Belongs to the short-chain dehydrogenases/reductases (SDR) family.</text>
</comment>
<accession>A0A2K8QMI8</accession>